<evidence type="ECO:0000256" key="11">
    <source>
        <dbReference type="ARBA" id="ARBA00052865"/>
    </source>
</evidence>
<evidence type="ECO:0000256" key="6">
    <source>
        <dbReference type="ARBA" id="ARBA00029304"/>
    </source>
</evidence>
<name>A0A484FD80_COLOR</name>
<dbReference type="FunFam" id="3.50.30.80:FF:000001">
    <property type="entry name" value="Dihydroxy-acid dehydratase"/>
    <property type="match status" value="1"/>
</dbReference>
<comment type="pathway">
    <text evidence="7">Amino-acid biosynthesis; L-valine biosynthesis; L-valine from pyruvate: step 3/4.</text>
</comment>
<dbReference type="EC" id="4.2.1.9" evidence="9"/>
<dbReference type="InterPro" id="IPR020558">
    <property type="entry name" value="DiOHA_6PGluconate_deHydtase_CS"/>
</dbReference>
<comment type="cofactor">
    <cofactor evidence="10">
        <name>[2Fe-2S] cluster</name>
        <dbReference type="ChEBI" id="CHEBI:190135"/>
    </cofactor>
</comment>
<dbReference type="NCBIfam" id="NF002068">
    <property type="entry name" value="PRK00911.1"/>
    <property type="match status" value="1"/>
</dbReference>
<protein>
    <recommendedName>
        <fullName evidence="9">dihydroxy-acid dehydratase</fullName>
        <ecNumber evidence="9">4.2.1.9</ecNumber>
    </recommendedName>
</protein>
<dbReference type="SUPFAM" id="SSF143975">
    <property type="entry name" value="IlvD/EDD N-terminal domain-like"/>
    <property type="match status" value="1"/>
</dbReference>
<comment type="pathway">
    <text evidence="8">Amino-acid biosynthesis; L-isoleucine biosynthesis; L-isoleucine from 2-oxobutanoate: step 3/4.</text>
</comment>
<reference evidence="16" key="2">
    <citation type="journal article" date="2019" name="Mol. Plant Microbe Interact.">
        <title>Genome sequence resources for four phytopathogenic fungi from the Colletotrichum orbiculare species complex.</title>
        <authorList>
            <person name="Gan P."/>
            <person name="Tsushima A."/>
            <person name="Narusaka M."/>
            <person name="Narusaka Y."/>
            <person name="Takano Y."/>
            <person name="Kubo Y."/>
            <person name="Shirasu K."/>
        </authorList>
    </citation>
    <scope>GENOME REANNOTATION</scope>
    <source>
        <strain evidence="16">104-T / ATCC 96160 / CBS 514.97 / LARS 414 / MAFF 240422</strain>
    </source>
</reference>
<feature type="region of interest" description="Disordered" evidence="12">
    <location>
        <begin position="1"/>
        <end position="21"/>
    </location>
</feature>
<evidence type="ECO:0000256" key="9">
    <source>
        <dbReference type="ARBA" id="ARBA00029490"/>
    </source>
</evidence>
<dbReference type="GO" id="GO:0051536">
    <property type="term" value="F:iron-sulfur cluster binding"/>
    <property type="evidence" value="ECO:0007669"/>
    <property type="project" value="UniProtKB-KW"/>
</dbReference>
<dbReference type="Gene3D" id="3.40.50.720">
    <property type="entry name" value="NAD(P)-binding Rossmann-like Domain"/>
    <property type="match status" value="1"/>
</dbReference>
<sequence>MSFEDVHPAAGEDQGRHEPRYVDFPIAPDDAKWENGEPVLNKYSTFLTREHDYPGAKAMLYAAGVPNEEVLQRSPQVGIASVWWEGNPCNMHLLDLGKTVKKAVQERGFIAWQYSTLGVSDGIAQGNEGMRFSLQSRELIADNIETITCAQAHDATIAIPGCDKNMPGCVMAVARHNRPSVIVYGGTVQGGYCEVLKKPIDIVTCYEAQGAYLFGTLGSWTDDKSVTPEEILSSVEKGAVPGPGACGGMYTANSLATIIETLGLSVPGSSSTPAASPTKMREAEKVAEAIEVCMRRNIRPRTILTKESFENALVITMALGGSTNSVLHTLAMARAAEVPLELEDFQRVSRKTPFIANLKPSGKYVIEDLFHIGGVPSVTKLLIAGGLINGDTLTVTGKTLRENVESWPSLPPQQDIIRPLSNPVKAAGHLIVLRGNLAPGGAVAKITGKEGLRFQGEARVFNKESELVKELNAGNIPRDRNIVLVVRYEGPKGGPGMPEQLRASATLIGANLKNVALITDGRYSGASHGFIVGHIVPEAAVGGPIAVVNDGDIITIDAETSTITMNVTDEDITSRLSTWKAPRPTVTRAPGDYPFFCQTLLCTLASYLKPNQRDITDIRREMPLFQPSVPQLPTGIDLSGKTIIVTGATAGIGLEICRQMLAYNVSDLIMAVRNVSKGEAVKRTLLSETTTTAATNIHVMELDTEDYSSVKKFTSAFQAKFRKLHLLMANAGIGTISKQFAVSGHEKTFQVNYLSNVLLTLGLLPLLEATAAEEGSATRVTWTGSRMYPRSTLAGKAPLERNQRVFDYFNKAEGIPEMLRYSNSKLLCVLFQLELAERYAPEKVVINSFCPGMVNTGMSDILPFYLRIPVDVFKAIRARSPEQAGRIALNAGVLASANTHGKLLLDMEVEKHWEFIDGGEGRRVRKMLWNETIDEMASLVDVPGWMKHMA</sequence>
<dbReference type="InterPro" id="IPR050165">
    <property type="entry name" value="DHAD_IlvD/Edd"/>
</dbReference>
<evidence type="ECO:0000256" key="10">
    <source>
        <dbReference type="ARBA" id="ARBA00034078"/>
    </source>
</evidence>
<dbReference type="AlphaFoldDB" id="A0A484FD80"/>
<keyword evidence="2" id="KW-0479">Metal-binding</keyword>
<dbReference type="Proteomes" id="UP000014480">
    <property type="component" value="Unassembled WGS sequence"/>
</dbReference>
<dbReference type="Pfam" id="PF24877">
    <property type="entry name" value="ILV_EDD_C"/>
    <property type="match status" value="1"/>
</dbReference>
<comment type="catalytic activity">
    <reaction evidence="11">
        <text>(2R,3R)-2,3-dihydroxy-3-methylpentanoate = (S)-3-methyl-2-oxopentanoate + H2O</text>
        <dbReference type="Rhea" id="RHEA:27694"/>
        <dbReference type="ChEBI" id="CHEBI:15377"/>
        <dbReference type="ChEBI" id="CHEBI:35146"/>
        <dbReference type="ChEBI" id="CHEBI:49258"/>
        <dbReference type="EC" id="4.2.1.9"/>
    </reaction>
    <physiologicalReaction direction="left-to-right" evidence="11">
        <dbReference type="Rhea" id="RHEA:27695"/>
    </physiologicalReaction>
</comment>
<feature type="domain" description="Dihydroxy-acid/6-phosphogluconate dehydratase C-terminal" evidence="14">
    <location>
        <begin position="415"/>
        <end position="583"/>
    </location>
</feature>
<dbReference type="SUPFAM" id="SSF51735">
    <property type="entry name" value="NAD(P)-binding Rossmann-fold domains"/>
    <property type="match status" value="1"/>
</dbReference>
<evidence type="ECO:0000313" key="16">
    <source>
        <dbReference type="Proteomes" id="UP000014480"/>
    </source>
</evidence>
<organism evidence="15 16">
    <name type="scientific">Colletotrichum orbiculare (strain 104-T / ATCC 96160 / CBS 514.97 / LARS 414 / MAFF 240422)</name>
    <name type="common">Cucumber anthracnose fungus</name>
    <name type="synonym">Colletotrichum lagenarium</name>
    <dbReference type="NCBI Taxonomy" id="1213857"/>
    <lineage>
        <taxon>Eukaryota</taxon>
        <taxon>Fungi</taxon>
        <taxon>Dikarya</taxon>
        <taxon>Ascomycota</taxon>
        <taxon>Pezizomycotina</taxon>
        <taxon>Sordariomycetes</taxon>
        <taxon>Hypocreomycetidae</taxon>
        <taxon>Glomerellales</taxon>
        <taxon>Glomerellaceae</taxon>
        <taxon>Colletotrichum</taxon>
        <taxon>Colletotrichum orbiculare species complex</taxon>
    </lineage>
</organism>
<accession>A0A484FD80</accession>
<keyword evidence="3" id="KW-0408">Iron</keyword>
<dbReference type="PANTHER" id="PTHR21000">
    <property type="entry name" value="DIHYDROXY-ACID DEHYDRATASE DAD"/>
    <property type="match status" value="1"/>
</dbReference>
<dbReference type="InterPro" id="IPR037237">
    <property type="entry name" value="IlvD/EDD_N"/>
</dbReference>
<keyword evidence="5" id="KW-0456">Lyase</keyword>
<comment type="caution">
    <text evidence="15">The sequence shown here is derived from an EMBL/GenBank/DDBJ whole genome shotgun (WGS) entry which is preliminary data.</text>
</comment>
<gene>
    <name evidence="15" type="ORF">Cob_v010561</name>
</gene>
<dbReference type="Gene3D" id="3.50.30.80">
    <property type="entry name" value="IlvD/EDD C-terminal domain-like"/>
    <property type="match status" value="1"/>
</dbReference>
<evidence type="ECO:0000256" key="1">
    <source>
        <dbReference type="ARBA" id="ARBA00006486"/>
    </source>
</evidence>
<dbReference type="InterPro" id="IPR042096">
    <property type="entry name" value="Dihydro-acid_dehy_C"/>
</dbReference>
<dbReference type="EMBL" id="AMCV02000035">
    <property type="protein sequence ID" value="TDZ16339.1"/>
    <property type="molecule type" value="Genomic_DNA"/>
</dbReference>
<comment type="catalytic activity">
    <reaction evidence="6">
        <text>(2R)-2,3-dihydroxy-3-methylbutanoate = 3-methyl-2-oxobutanoate + H2O</text>
        <dbReference type="Rhea" id="RHEA:24809"/>
        <dbReference type="ChEBI" id="CHEBI:11851"/>
        <dbReference type="ChEBI" id="CHEBI:15377"/>
        <dbReference type="ChEBI" id="CHEBI:49072"/>
        <dbReference type="EC" id="4.2.1.9"/>
    </reaction>
    <physiologicalReaction direction="left-to-right" evidence="6">
        <dbReference type="Rhea" id="RHEA:24810"/>
    </physiologicalReaction>
</comment>
<dbReference type="PRINTS" id="PR00081">
    <property type="entry name" value="GDHRDH"/>
</dbReference>
<dbReference type="Pfam" id="PF00920">
    <property type="entry name" value="ILVD_EDD_N"/>
    <property type="match status" value="1"/>
</dbReference>
<evidence type="ECO:0000256" key="12">
    <source>
        <dbReference type="SAM" id="MobiDB-lite"/>
    </source>
</evidence>
<keyword evidence="4" id="KW-0411">Iron-sulfur</keyword>
<dbReference type="InterPro" id="IPR036291">
    <property type="entry name" value="NAD(P)-bd_dom_sf"/>
</dbReference>
<dbReference type="InterPro" id="IPR000581">
    <property type="entry name" value="ILV_EDD_N"/>
</dbReference>
<keyword evidence="16" id="KW-1185">Reference proteome</keyword>
<evidence type="ECO:0000256" key="7">
    <source>
        <dbReference type="ARBA" id="ARBA00029436"/>
    </source>
</evidence>
<dbReference type="InterPro" id="IPR002347">
    <property type="entry name" value="SDR_fam"/>
</dbReference>
<dbReference type="GO" id="GO:0004160">
    <property type="term" value="F:dihydroxy-acid dehydratase activity"/>
    <property type="evidence" value="ECO:0007669"/>
    <property type="project" value="UniProtKB-EC"/>
</dbReference>
<comment type="similarity">
    <text evidence="1">Belongs to the IlvD/Edd family.</text>
</comment>
<evidence type="ECO:0000256" key="4">
    <source>
        <dbReference type="ARBA" id="ARBA00023014"/>
    </source>
</evidence>
<dbReference type="PANTHER" id="PTHR21000:SF13">
    <property type="entry name" value="DIHYDROXY-ACID DEHYDRATASE"/>
    <property type="match status" value="1"/>
</dbReference>
<dbReference type="PROSITE" id="PS00886">
    <property type="entry name" value="ILVD_EDD_1"/>
    <property type="match status" value="1"/>
</dbReference>
<dbReference type="STRING" id="1213857.A0A484FD80"/>
<evidence type="ECO:0000256" key="5">
    <source>
        <dbReference type="ARBA" id="ARBA00023239"/>
    </source>
</evidence>
<evidence type="ECO:0000256" key="8">
    <source>
        <dbReference type="ARBA" id="ARBA00029437"/>
    </source>
</evidence>
<dbReference type="InterPro" id="IPR056740">
    <property type="entry name" value="ILV_EDD_C"/>
</dbReference>
<evidence type="ECO:0000313" key="15">
    <source>
        <dbReference type="EMBL" id="TDZ16339.1"/>
    </source>
</evidence>
<evidence type="ECO:0000256" key="3">
    <source>
        <dbReference type="ARBA" id="ARBA00023004"/>
    </source>
</evidence>
<proteinExistence type="inferred from homology"/>
<evidence type="ECO:0000259" key="13">
    <source>
        <dbReference type="Pfam" id="PF00920"/>
    </source>
</evidence>
<dbReference type="GO" id="GO:0009082">
    <property type="term" value="P:branched-chain amino acid biosynthetic process"/>
    <property type="evidence" value="ECO:0007669"/>
    <property type="project" value="TreeGrafter"/>
</dbReference>
<dbReference type="Pfam" id="PF00106">
    <property type="entry name" value="adh_short"/>
    <property type="match status" value="1"/>
</dbReference>
<reference evidence="16" key="1">
    <citation type="journal article" date="2013" name="New Phytol.">
        <title>Comparative genomic and transcriptomic analyses reveal the hemibiotrophic stage shift of Colletotrichum fungi.</title>
        <authorList>
            <person name="Gan P."/>
            <person name="Ikeda K."/>
            <person name="Irieda H."/>
            <person name="Narusaka M."/>
            <person name="O'Connell R.J."/>
            <person name="Narusaka Y."/>
            <person name="Takano Y."/>
            <person name="Kubo Y."/>
            <person name="Shirasu K."/>
        </authorList>
    </citation>
    <scope>NUCLEOTIDE SEQUENCE [LARGE SCALE GENOMIC DNA]</scope>
    <source>
        <strain evidence="16">104-T / ATCC 96160 / CBS 514.97 / LARS 414 / MAFF 240422</strain>
    </source>
</reference>
<dbReference type="GO" id="GO:0005739">
    <property type="term" value="C:mitochondrion"/>
    <property type="evidence" value="ECO:0007669"/>
    <property type="project" value="TreeGrafter"/>
</dbReference>
<evidence type="ECO:0000256" key="2">
    <source>
        <dbReference type="ARBA" id="ARBA00022723"/>
    </source>
</evidence>
<dbReference type="SUPFAM" id="SSF52016">
    <property type="entry name" value="LeuD/IlvD-like"/>
    <property type="match status" value="1"/>
</dbReference>
<dbReference type="GO" id="GO:0046872">
    <property type="term" value="F:metal ion binding"/>
    <property type="evidence" value="ECO:0007669"/>
    <property type="project" value="UniProtKB-KW"/>
</dbReference>
<dbReference type="PROSITE" id="PS00887">
    <property type="entry name" value="ILVD_EDD_2"/>
    <property type="match status" value="1"/>
</dbReference>
<dbReference type="OrthoDB" id="3851628at2759"/>
<evidence type="ECO:0000259" key="14">
    <source>
        <dbReference type="Pfam" id="PF24877"/>
    </source>
</evidence>
<feature type="domain" description="Dihydroxy-acid/6-phosphogluconate dehydratase N-terminal" evidence="13">
    <location>
        <begin position="75"/>
        <end position="403"/>
    </location>
</feature>